<feature type="region of interest" description="Disordered" evidence="2">
    <location>
        <begin position="515"/>
        <end position="568"/>
    </location>
</feature>
<feature type="compositionally biased region" description="Acidic residues" evidence="2">
    <location>
        <begin position="549"/>
        <end position="562"/>
    </location>
</feature>
<organism evidence="3 4">
    <name type="scientific">Aulographum hederae CBS 113979</name>
    <dbReference type="NCBI Taxonomy" id="1176131"/>
    <lineage>
        <taxon>Eukaryota</taxon>
        <taxon>Fungi</taxon>
        <taxon>Dikarya</taxon>
        <taxon>Ascomycota</taxon>
        <taxon>Pezizomycotina</taxon>
        <taxon>Dothideomycetes</taxon>
        <taxon>Pleosporomycetidae</taxon>
        <taxon>Aulographales</taxon>
        <taxon>Aulographaceae</taxon>
    </lineage>
</organism>
<feature type="region of interest" description="Disordered" evidence="2">
    <location>
        <begin position="314"/>
        <end position="336"/>
    </location>
</feature>
<evidence type="ECO:0000313" key="4">
    <source>
        <dbReference type="Proteomes" id="UP000800041"/>
    </source>
</evidence>
<dbReference type="Proteomes" id="UP000800041">
    <property type="component" value="Unassembled WGS sequence"/>
</dbReference>
<evidence type="ECO:0000256" key="1">
    <source>
        <dbReference type="SAM" id="Coils"/>
    </source>
</evidence>
<sequence length="709" mass="75822">MNPPAAKKSPASGANGAASSTAPRTPTKAGASTSGGPSTPNGMSKTRPPRTTGTPLSARAAVKKPSSTLANSTGSLDAADEDARAETAALMEDLKERLQRAENASEEYQKQVQVLHTKLEEAIKEQQKLEERLHEEEERGMELANDKREALRQQRELENINEAERLAVMKEKEATHAREEEFHEIIARLKDSLSRKDTQAGAEEEGRSSRNSSLNVDSSQFAPSAGLSRSNSRNNSKLLLQKDKVIESLRLELADAQIKMVGLENMGDTRLHELERTLLETRMANARLMEDNESFQLLLSEKTLNGDFSRSIMRESPSDERAPSRGGPPPTSLADELGSFVEDDEAPSATESKDRIHEREINALKEQNKALTLYINKIIERLLQHQGFETILSNTQEPPHGSPLTSPSLDTNKALPPPPKEKDTGPSLLQRAQSIVRPRPQSVIIPKDLGPVERVPTMTENPDTAPSIPLKRTNSNRMSTGTLSLPRRTPSGEWGNSSAAAVVANMYKGGDGAPPSVGSPGIVSPRGSFFGNPGMGSRLPSNQSIPEAQNEDGDSSDNDDENTVAGSKRNSQIDAALLALEGGSNSTSATAPPTSAPGNTSSSLDPTKPPTTTTTTSIDTPSPPRSTTSGHSGSLSERQGGGAVMAGNKIRPLRLVNQNDEAEKAKKAQNRQTWFGGLFGGVDRGKGVGGGGGVENVPPSGQMGQQPQQ</sequence>
<feature type="compositionally biased region" description="Polar residues" evidence="2">
    <location>
        <begin position="65"/>
        <end position="75"/>
    </location>
</feature>
<dbReference type="AlphaFoldDB" id="A0A6G1H6V6"/>
<feature type="region of interest" description="Disordered" evidence="2">
    <location>
        <begin position="193"/>
        <end position="232"/>
    </location>
</feature>
<dbReference type="PANTHER" id="PTHR38120">
    <property type="entry name" value="EXPRESSED PROTEIN"/>
    <property type="match status" value="1"/>
</dbReference>
<feature type="coiled-coil region" evidence="1">
    <location>
        <begin position="246"/>
        <end position="291"/>
    </location>
</feature>
<feature type="compositionally biased region" description="Low complexity" evidence="2">
    <location>
        <begin position="1"/>
        <end position="23"/>
    </location>
</feature>
<reference evidence="3" key="1">
    <citation type="journal article" date="2020" name="Stud. Mycol.">
        <title>101 Dothideomycetes genomes: a test case for predicting lifestyles and emergence of pathogens.</title>
        <authorList>
            <person name="Haridas S."/>
            <person name="Albert R."/>
            <person name="Binder M."/>
            <person name="Bloem J."/>
            <person name="Labutti K."/>
            <person name="Salamov A."/>
            <person name="Andreopoulos B."/>
            <person name="Baker S."/>
            <person name="Barry K."/>
            <person name="Bills G."/>
            <person name="Bluhm B."/>
            <person name="Cannon C."/>
            <person name="Castanera R."/>
            <person name="Culley D."/>
            <person name="Daum C."/>
            <person name="Ezra D."/>
            <person name="Gonzalez J."/>
            <person name="Henrissat B."/>
            <person name="Kuo A."/>
            <person name="Liang C."/>
            <person name="Lipzen A."/>
            <person name="Lutzoni F."/>
            <person name="Magnuson J."/>
            <person name="Mondo S."/>
            <person name="Nolan M."/>
            <person name="Ohm R."/>
            <person name="Pangilinan J."/>
            <person name="Park H.-J."/>
            <person name="Ramirez L."/>
            <person name="Alfaro M."/>
            <person name="Sun H."/>
            <person name="Tritt A."/>
            <person name="Yoshinaga Y."/>
            <person name="Zwiers L.-H."/>
            <person name="Turgeon B."/>
            <person name="Goodwin S."/>
            <person name="Spatafora J."/>
            <person name="Crous P."/>
            <person name="Grigoriev I."/>
        </authorList>
    </citation>
    <scope>NUCLEOTIDE SEQUENCE</scope>
    <source>
        <strain evidence="3">CBS 113979</strain>
    </source>
</reference>
<feature type="compositionally biased region" description="Gly residues" evidence="2">
    <location>
        <begin position="684"/>
        <end position="694"/>
    </location>
</feature>
<feature type="region of interest" description="Disordered" evidence="2">
    <location>
        <begin position="130"/>
        <end position="150"/>
    </location>
</feature>
<feature type="compositionally biased region" description="Low complexity" evidence="2">
    <location>
        <begin position="515"/>
        <end position="528"/>
    </location>
</feature>
<evidence type="ECO:0000313" key="3">
    <source>
        <dbReference type="EMBL" id="KAF1988792.1"/>
    </source>
</evidence>
<dbReference type="OrthoDB" id="2121319at2759"/>
<feature type="compositionally biased region" description="Basic and acidic residues" evidence="2">
    <location>
        <begin position="314"/>
        <end position="323"/>
    </location>
</feature>
<feature type="compositionally biased region" description="Low complexity" evidence="2">
    <location>
        <begin position="209"/>
        <end position="219"/>
    </location>
</feature>
<proteinExistence type="predicted"/>
<feature type="region of interest" description="Disordered" evidence="2">
    <location>
        <begin position="583"/>
        <end position="649"/>
    </location>
</feature>
<keyword evidence="1" id="KW-0175">Coiled coil</keyword>
<protein>
    <recommendedName>
        <fullName evidence="5">M serotype protein</fullName>
    </recommendedName>
</protein>
<feature type="compositionally biased region" description="Polar residues" evidence="2">
    <location>
        <begin position="30"/>
        <end position="55"/>
    </location>
</feature>
<feature type="compositionally biased region" description="Low complexity" evidence="2">
    <location>
        <begin position="698"/>
        <end position="709"/>
    </location>
</feature>
<feature type="region of interest" description="Disordered" evidence="2">
    <location>
        <begin position="453"/>
        <end position="494"/>
    </location>
</feature>
<feature type="region of interest" description="Disordered" evidence="2">
    <location>
        <begin position="684"/>
        <end position="709"/>
    </location>
</feature>
<evidence type="ECO:0008006" key="5">
    <source>
        <dbReference type="Google" id="ProtNLM"/>
    </source>
</evidence>
<dbReference type="EMBL" id="ML977147">
    <property type="protein sequence ID" value="KAF1988792.1"/>
    <property type="molecule type" value="Genomic_DNA"/>
</dbReference>
<dbReference type="PANTHER" id="PTHR38120:SF1">
    <property type="entry name" value="M PROTEIN, SEROTYPE 2.1"/>
    <property type="match status" value="1"/>
</dbReference>
<name>A0A6G1H6V6_9PEZI</name>
<keyword evidence="4" id="KW-1185">Reference proteome</keyword>
<feature type="compositionally biased region" description="Polar residues" evidence="2">
    <location>
        <begin position="393"/>
        <end position="411"/>
    </location>
</feature>
<accession>A0A6G1H6V6</accession>
<evidence type="ECO:0000256" key="2">
    <source>
        <dbReference type="SAM" id="MobiDB-lite"/>
    </source>
</evidence>
<feature type="region of interest" description="Disordered" evidence="2">
    <location>
        <begin position="1"/>
        <end position="83"/>
    </location>
</feature>
<feature type="compositionally biased region" description="Basic and acidic residues" evidence="2">
    <location>
        <begin position="193"/>
        <end position="208"/>
    </location>
</feature>
<feature type="compositionally biased region" description="Low complexity" evidence="2">
    <location>
        <begin position="583"/>
        <end position="629"/>
    </location>
</feature>
<gene>
    <name evidence="3" type="ORF">K402DRAFT_461715</name>
</gene>
<feature type="region of interest" description="Disordered" evidence="2">
    <location>
        <begin position="393"/>
        <end position="440"/>
    </location>
</feature>
<feature type="compositionally biased region" description="Polar residues" evidence="2">
    <location>
        <begin position="472"/>
        <end position="483"/>
    </location>
</feature>